<dbReference type="GO" id="GO:0003755">
    <property type="term" value="F:peptidyl-prolyl cis-trans isomerase activity"/>
    <property type="evidence" value="ECO:0007669"/>
    <property type="project" value="UniProtKB-UniRule"/>
</dbReference>
<accession>A0A9D1ETT2</accession>
<gene>
    <name evidence="12" type="ORF">IAB44_09735</name>
</gene>
<reference evidence="12" key="1">
    <citation type="submission" date="2020-10" db="EMBL/GenBank/DDBJ databases">
        <authorList>
            <person name="Gilroy R."/>
        </authorList>
    </citation>
    <scope>NUCLEOTIDE SEQUENCE</scope>
    <source>
        <strain evidence="12">CHK190-19873</strain>
    </source>
</reference>
<keyword evidence="7 9" id="KW-0413">Isomerase</keyword>
<evidence type="ECO:0000313" key="13">
    <source>
        <dbReference type="Proteomes" id="UP000823935"/>
    </source>
</evidence>
<reference evidence="12" key="2">
    <citation type="journal article" date="2021" name="PeerJ">
        <title>Extensive microbial diversity within the chicken gut microbiome revealed by metagenomics and culture.</title>
        <authorList>
            <person name="Gilroy R."/>
            <person name="Ravi A."/>
            <person name="Getino M."/>
            <person name="Pursley I."/>
            <person name="Horton D.L."/>
            <person name="Alikhan N.F."/>
            <person name="Baker D."/>
            <person name="Gharbi K."/>
            <person name="Hall N."/>
            <person name="Watson M."/>
            <person name="Adriaenssens E.M."/>
            <person name="Foster-Nyarko E."/>
            <person name="Jarju S."/>
            <person name="Secka A."/>
            <person name="Antonio M."/>
            <person name="Oren A."/>
            <person name="Chaudhuri R.R."/>
            <person name="La Ragione R."/>
            <person name="Hildebrand F."/>
            <person name="Pallen M.J."/>
        </authorList>
    </citation>
    <scope>NUCLEOTIDE SEQUENCE</scope>
    <source>
        <strain evidence="12">CHK190-19873</strain>
    </source>
</reference>
<comment type="function">
    <text evidence="8">Also involved in hydrogenase metallocenter assembly, probably by participating in the nickel insertion step. This function in hydrogenase biosynthesis requires chaperone activity and the presence of the metal-binding domain, but not PPIase activity.</text>
</comment>
<dbReference type="InterPro" id="IPR003731">
    <property type="entry name" value="Di-Nase_FeMo-co_biosynth"/>
</dbReference>
<comment type="similarity">
    <text evidence="3 10">Belongs to the FKBP-type PPIase family.</text>
</comment>
<name>A0A9D1ETT2_9FIRM</name>
<evidence type="ECO:0000256" key="9">
    <source>
        <dbReference type="PROSITE-ProRule" id="PRU00277"/>
    </source>
</evidence>
<evidence type="ECO:0000256" key="6">
    <source>
        <dbReference type="ARBA" id="ARBA00023186"/>
    </source>
</evidence>
<dbReference type="PANTHER" id="PTHR47861">
    <property type="entry name" value="FKBP-TYPE PEPTIDYL-PROLYL CIS-TRANS ISOMERASE SLYD"/>
    <property type="match status" value="1"/>
</dbReference>
<dbReference type="InterPro" id="IPR033913">
    <property type="entry name" value="MTH1175_dom"/>
</dbReference>
<dbReference type="Gene3D" id="3.30.420.130">
    <property type="entry name" value="Dinitrogenase iron-molybdenum cofactor biosynthesis domain"/>
    <property type="match status" value="1"/>
</dbReference>
<evidence type="ECO:0000256" key="5">
    <source>
        <dbReference type="ARBA" id="ARBA00023110"/>
    </source>
</evidence>
<dbReference type="CDD" id="cd00851">
    <property type="entry name" value="MTH1175"/>
    <property type="match status" value="1"/>
</dbReference>
<dbReference type="InterPro" id="IPR046357">
    <property type="entry name" value="PPIase_dom_sf"/>
</dbReference>
<dbReference type="InterPro" id="IPR036105">
    <property type="entry name" value="DiNase_FeMo-co_biosyn_sf"/>
</dbReference>
<feature type="domain" description="PPIase FKBP-type" evidence="11">
    <location>
        <begin position="169"/>
        <end position="254"/>
    </location>
</feature>
<evidence type="ECO:0000256" key="3">
    <source>
        <dbReference type="ARBA" id="ARBA00006577"/>
    </source>
</evidence>
<evidence type="ECO:0000256" key="7">
    <source>
        <dbReference type="ARBA" id="ARBA00023235"/>
    </source>
</evidence>
<dbReference type="GO" id="GO:0042026">
    <property type="term" value="P:protein refolding"/>
    <property type="evidence" value="ECO:0007669"/>
    <property type="project" value="UniProtKB-ARBA"/>
</dbReference>
<comment type="subcellular location">
    <subcellularLocation>
        <location evidence="2">Cytoplasm</location>
    </subcellularLocation>
</comment>
<comment type="caution">
    <text evidence="12">The sequence shown here is derived from an EMBL/GenBank/DDBJ whole genome shotgun (WGS) entry which is preliminary data.</text>
</comment>
<dbReference type="InterPro" id="IPR001179">
    <property type="entry name" value="PPIase_FKBP_dom"/>
</dbReference>
<dbReference type="EMBL" id="DVIQ01000057">
    <property type="protein sequence ID" value="HIS31808.1"/>
    <property type="molecule type" value="Genomic_DNA"/>
</dbReference>
<proteinExistence type="inferred from homology"/>
<comment type="catalytic activity">
    <reaction evidence="1 9 10">
        <text>[protein]-peptidylproline (omega=180) = [protein]-peptidylproline (omega=0)</text>
        <dbReference type="Rhea" id="RHEA:16237"/>
        <dbReference type="Rhea" id="RHEA-COMP:10747"/>
        <dbReference type="Rhea" id="RHEA-COMP:10748"/>
        <dbReference type="ChEBI" id="CHEBI:83833"/>
        <dbReference type="ChEBI" id="CHEBI:83834"/>
        <dbReference type="EC" id="5.2.1.8"/>
    </reaction>
</comment>
<keyword evidence="5 9" id="KW-0697">Rotamase</keyword>
<dbReference type="EC" id="5.2.1.8" evidence="10"/>
<dbReference type="Gene3D" id="3.10.50.40">
    <property type="match status" value="1"/>
</dbReference>
<dbReference type="Proteomes" id="UP000823935">
    <property type="component" value="Unassembled WGS sequence"/>
</dbReference>
<dbReference type="SUPFAM" id="SSF53146">
    <property type="entry name" value="Nitrogenase accessory factor-like"/>
    <property type="match status" value="1"/>
</dbReference>
<evidence type="ECO:0000259" key="11">
    <source>
        <dbReference type="PROSITE" id="PS50059"/>
    </source>
</evidence>
<keyword evidence="4" id="KW-0963">Cytoplasm</keyword>
<dbReference type="GO" id="GO:0005737">
    <property type="term" value="C:cytoplasm"/>
    <property type="evidence" value="ECO:0007669"/>
    <property type="project" value="UniProtKB-SubCell"/>
</dbReference>
<organism evidence="12 13">
    <name type="scientific">Candidatus Limivivens intestinipullorum</name>
    <dbReference type="NCBI Taxonomy" id="2840858"/>
    <lineage>
        <taxon>Bacteria</taxon>
        <taxon>Bacillati</taxon>
        <taxon>Bacillota</taxon>
        <taxon>Clostridia</taxon>
        <taxon>Lachnospirales</taxon>
        <taxon>Lachnospiraceae</taxon>
        <taxon>Lachnospiraceae incertae sedis</taxon>
        <taxon>Candidatus Limivivens</taxon>
    </lineage>
</organism>
<dbReference type="AlphaFoldDB" id="A0A9D1ETT2"/>
<evidence type="ECO:0000256" key="8">
    <source>
        <dbReference type="ARBA" id="ARBA00037071"/>
    </source>
</evidence>
<dbReference type="Pfam" id="PF02579">
    <property type="entry name" value="Nitro_FeMo-Co"/>
    <property type="match status" value="1"/>
</dbReference>
<evidence type="ECO:0000313" key="12">
    <source>
        <dbReference type="EMBL" id="HIS31808.1"/>
    </source>
</evidence>
<sequence>MKIAVTYDNGNIFQHFGRTEFFKVYEVEDNQVVSSEVIGSNGVGHGALAGLLADQDVDVLICGGIGGGAQTALAQAGVKLCAGAQGGADQAVEAYLKGELVSTGANCDHHHHEEGHGCGDHGEGHGCGSGCSSHDEEEHGCGSGCGGHGEDGHGCGCGSRPAITGRNVGKTCRTHYRGTFNDGTQFDSSYDRGEPLEFVCGAGQMIKGFDAAVADMEVGQVTDIHLMPEEAYGMPDPNAIFTIEIAQLPGSENLEVGQQVYLSNQYGQPFPVKVTEKEDATITFDANHEMAGKELNFRIELVEVK</sequence>
<evidence type="ECO:0000256" key="10">
    <source>
        <dbReference type="RuleBase" id="RU003915"/>
    </source>
</evidence>
<evidence type="ECO:0000256" key="1">
    <source>
        <dbReference type="ARBA" id="ARBA00000971"/>
    </source>
</evidence>
<keyword evidence="6" id="KW-0143">Chaperone</keyword>
<dbReference type="PROSITE" id="PS50059">
    <property type="entry name" value="FKBP_PPIASE"/>
    <property type="match status" value="1"/>
</dbReference>
<dbReference type="SUPFAM" id="SSF54534">
    <property type="entry name" value="FKBP-like"/>
    <property type="match status" value="1"/>
</dbReference>
<dbReference type="Pfam" id="PF00254">
    <property type="entry name" value="FKBP_C"/>
    <property type="match status" value="1"/>
</dbReference>
<evidence type="ECO:0000256" key="4">
    <source>
        <dbReference type="ARBA" id="ARBA00022490"/>
    </source>
</evidence>
<protein>
    <recommendedName>
        <fullName evidence="10">Peptidyl-prolyl cis-trans isomerase</fullName>
        <ecNumber evidence="10">5.2.1.8</ecNumber>
    </recommendedName>
</protein>
<evidence type="ECO:0000256" key="2">
    <source>
        <dbReference type="ARBA" id="ARBA00004496"/>
    </source>
</evidence>
<dbReference type="PANTHER" id="PTHR47861:SF3">
    <property type="entry name" value="FKBP-TYPE PEPTIDYL-PROLYL CIS-TRANS ISOMERASE SLYD"/>
    <property type="match status" value="1"/>
</dbReference>